<sequence length="70" mass="7655">MNKLVEGPIAASALVEADKSATIFIAGCIVLCFYASVYFQKDLTEYLIAGSGTEDDRLICTEYQNNSRLV</sequence>
<name>A0A409XDK7_PSICY</name>
<keyword evidence="1" id="KW-0812">Transmembrane</keyword>
<comment type="caution">
    <text evidence="2">The sequence shown here is derived from an EMBL/GenBank/DDBJ whole genome shotgun (WGS) entry which is preliminary data.</text>
</comment>
<protein>
    <submittedName>
        <fullName evidence="2">Uncharacterized protein</fullName>
    </submittedName>
</protein>
<evidence type="ECO:0000313" key="3">
    <source>
        <dbReference type="Proteomes" id="UP000283269"/>
    </source>
</evidence>
<keyword evidence="3" id="KW-1185">Reference proteome</keyword>
<dbReference type="EMBL" id="NHYD01002038">
    <property type="protein sequence ID" value="PPQ88747.1"/>
    <property type="molecule type" value="Genomic_DNA"/>
</dbReference>
<organism evidence="2 3">
    <name type="scientific">Psilocybe cyanescens</name>
    <dbReference type="NCBI Taxonomy" id="93625"/>
    <lineage>
        <taxon>Eukaryota</taxon>
        <taxon>Fungi</taxon>
        <taxon>Dikarya</taxon>
        <taxon>Basidiomycota</taxon>
        <taxon>Agaricomycotina</taxon>
        <taxon>Agaricomycetes</taxon>
        <taxon>Agaricomycetidae</taxon>
        <taxon>Agaricales</taxon>
        <taxon>Agaricineae</taxon>
        <taxon>Strophariaceae</taxon>
        <taxon>Psilocybe</taxon>
    </lineage>
</organism>
<reference evidence="2 3" key="1">
    <citation type="journal article" date="2018" name="Evol. Lett.">
        <title>Horizontal gene cluster transfer increased hallucinogenic mushroom diversity.</title>
        <authorList>
            <person name="Reynolds H.T."/>
            <person name="Vijayakumar V."/>
            <person name="Gluck-Thaler E."/>
            <person name="Korotkin H.B."/>
            <person name="Matheny P.B."/>
            <person name="Slot J.C."/>
        </authorList>
    </citation>
    <scope>NUCLEOTIDE SEQUENCE [LARGE SCALE GENOMIC DNA]</scope>
    <source>
        <strain evidence="2 3">2631</strain>
    </source>
</reference>
<accession>A0A409XDK7</accession>
<proteinExistence type="predicted"/>
<evidence type="ECO:0000313" key="2">
    <source>
        <dbReference type="EMBL" id="PPQ88747.1"/>
    </source>
</evidence>
<dbReference type="InParanoid" id="A0A409XDK7"/>
<gene>
    <name evidence="2" type="ORF">CVT25_008554</name>
</gene>
<evidence type="ECO:0000256" key="1">
    <source>
        <dbReference type="SAM" id="Phobius"/>
    </source>
</evidence>
<feature type="transmembrane region" description="Helical" evidence="1">
    <location>
        <begin position="20"/>
        <end position="39"/>
    </location>
</feature>
<dbReference type="AlphaFoldDB" id="A0A409XDK7"/>
<keyword evidence="1" id="KW-1133">Transmembrane helix</keyword>
<keyword evidence="1" id="KW-0472">Membrane</keyword>
<dbReference type="Proteomes" id="UP000283269">
    <property type="component" value="Unassembled WGS sequence"/>
</dbReference>